<feature type="signal peptide" evidence="2">
    <location>
        <begin position="1"/>
        <end position="18"/>
    </location>
</feature>
<organism evidence="3 4">
    <name type="scientific">Sporothrix epigloea</name>
    <dbReference type="NCBI Taxonomy" id="1892477"/>
    <lineage>
        <taxon>Eukaryota</taxon>
        <taxon>Fungi</taxon>
        <taxon>Dikarya</taxon>
        <taxon>Ascomycota</taxon>
        <taxon>Pezizomycotina</taxon>
        <taxon>Sordariomycetes</taxon>
        <taxon>Sordariomycetidae</taxon>
        <taxon>Ophiostomatales</taxon>
        <taxon>Ophiostomataceae</taxon>
        <taxon>Sporothrix</taxon>
    </lineage>
</organism>
<evidence type="ECO:0000256" key="1">
    <source>
        <dbReference type="SAM" id="MobiDB-lite"/>
    </source>
</evidence>
<proteinExistence type="predicted"/>
<dbReference type="Proteomes" id="UP001642501">
    <property type="component" value="Unassembled WGS sequence"/>
</dbReference>
<feature type="compositionally biased region" description="Low complexity" evidence="1">
    <location>
        <begin position="130"/>
        <end position="160"/>
    </location>
</feature>
<feature type="region of interest" description="Disordered" evidence="1">
    <location>
        <begin position="118"/>
        <end position="160"/>
    </location>
</feature>
<keyword evidence="4" id="KW-1185">Reference proteome</keyword>
<dbReference type="EMBL" id="CAWUOM010000003">
    <property type="protein sequence ID" value="CAK7263052.1"/>
    <property type="molecule type" value="Genomic_DNA"/>
</dbReference>
<comment type="caution">
    <text evidence="3">The sequence shown here is derived from an EMBL/GenBank/DDBJ whole genome shotgun (WGS) entry which is preliminary data.</text>
</comment>
<evidence type="ECO:0000313" key="4">
    <source>
        <dbReference type="Proteomes" id="UP001642501"/>
    </source>
</evidence>
<reference evidence="3 4" key="1">
    <citation type="submission" date="2024-01" db="EMBL/GenBank/DDBJ databases">
        <authorList>
            <person name="Allen C."/>
            <person name="Tagirdzhanova G."/>
        </authorList>
    </citation>
    <scope>NUCLEOTIDE SEQUENCE [LARGE SCALE GENOMIC DNA]</scope>
    <source>
        <strain evidence="3 4">CBS 573.63</strain>
    </source>
</reference>
<sequence length="189" mass="18192">MRFSATLLVGAFAAFAMAQSSNMTTATGVTSSDMAMSSAQAAINKCLGACAADDLSCRAKCIAVPDPSAAQANATNKCVAGCNQGNGTASANLAYADCVAACIGANYFTSTGTPAQATGPAGSSVPATLTTATKTSTKTGSSTDKTDTASGTGTGSMASATASKSTGVSLRVTASAFALLGLVAAVLAL</sequence>
<evidence type="ECO:0008006" key="5">
    <source>
        <dbReference type="Google" id="ProtNLM"/>
    </source>
</evidence>
<name>A0ABP0D6T0_9PEZI</name>
<protein>
    <recommendedName>
        <fullName evidence="5">HFB protein</fullName>
    </recommendedName>
</protein>
<feature type="chain" id="PRO_5046295440" description="HFB protein" evidence="2">
    <location>
        <begin position="19"/>
        <end position="189"/>
    </location>
</feature>
<accession>A0ABP0D6T0</accession>
<evidence type="ECO:0000256" key="2">
    <source>
        <dbReference type="SAM" id="SignalP"/>
    </source>
</evidence>
<gene>
    <name evidence="3" type="ORF">SEPCBS57363_000372</name>
</gene>
<keyword evidence="2" id="KW-0732">Signal</keyword>
<evidence type="ECO:0000313" key="3">
    <source>
        <dbReference type="EMBL" id="CAK7263052.1"/>
    </source>
</evidence>